<accession>X0X1Q4</accession>
<comment type="caution">
    <text evidence="1">The sequence shown here is derived from an EMBL/GenBank/DDBJ whole genome shotgun (WGS) entry which is preliminary data.</text>
</comment>
<protein>
    <submittedName>
        <fullName evidence="1">Uncharacterized protein</fullName>
    </submittedName>
</protein>
<evidence type="ECO:0000313" key="1">
    <source>
        <dbReference type="EMBL" id="GAG37144.1"/>
    </source>
</evidence>
<feature type="non-terminal residue" evidence="1">
    <location>
        <position position="1"/>
    </location>
</feature>
<sequence length="40" mass="4746">KQKLIAEATGLADFSVRDIFVSTFKEKYLISKQMRKKRRN</sequence>
<dbReference type="EMBL" id="BARS01044528">
    <property type="protein sequence ID" value="GAG37144.1"/>
    <property type="molecule type" value="Genomic_DNA"/>
</dbReference>
<name>X0X1Q4_9ZZZZ</name>
<dbReference type="AlphaFoldDB" id="X0X1Q4"/>
<proteinExistence type="predicted"/>
<gene>
    <name evidence="1" type="ORF">S01H1_67256</name>
</gene>
<reference evidence="1" key="1">
    <citation type="journal article" date="2014" name="Front. Microbiol.">
        <title>High frequency of phylogenetically diverse reductive dehalogenase-homologous genes in deep subseafloor sedimentary metagenomes.</title>
        <authorList>
            <person name="Kawai M."/>
            <person name="Futagami T."/>
            <person name="Toyoda A."/>
            <person name="Takaki Y."/>
            <person name="Nishi S."/>
            <person name="Hori S."/>
            <person name="Arai W."/>
            <person name="Tsubouchi T."/>
            <person name="Morono Y."/>
            <person name="Uchiyama I."/>
            <person name="Ito T."/>
            <person name="Fujiyama A."/>
            <person name="Inagaki F."/>
            <person name="Takami H."/>
        </authorList>
    </citation>
    <scope>NUCLEOTIDE SEQUENCE</scope>
    <source>
        <strain evidence="1">Expedition CK06-06</strain>
    </source>
</reference>
<organism evidence="1">
    <name type="scientific">marine sediment metagenome</name>
    <dbReference type="NCBI Taxonomy" id="412755"/>
    <lineage>
        <taxon>unclassified sequences</taxon>
        <taxon>metagenomes</taxon>
        <taxon>ecological metagenomes</taxon>
    </lineage>
</organism>